<feature type="transmembrane region" description="Helical" evidence="1">
    <location>
        <begin position="218"/>
        <end position="251"/>
    </location>
</feature>
<dbReference type="Proteomes" id="UP000886667">
    <property type="component" value="Unassembled WGS sequence"/>
</dbReference>
<keyword evidence="1" id="KW-0472">Membrane</keyword>
<accession>A0A9E4N3Q5</accession>
<protein>
    <submittedName>
        <fullName evidence="2">DUF2189 domain-containing protein</fullName>
    </submittedName>
</protein>
<evidence type="ECO:0000256" key="1">
    <source>
        <dbReference type="SAM" id="Phobius"/>
    </source>
</evidence>
<organism evidence="2 3">
    <name type="scientific">Candidatus Thiodiazotropha taylori</name>
    <dbReference type="NCBI Taxonomy" id="2792791"/>
    <lineage>
        <taxon>Bacteria</taxon>
        <taxon>Pseudomonadati</taxon>
        <taxon>Pseudomonadota</taxon>
        <taxon>Gammaproteobacteria</taxon>
        <taxon>Chromatiales</taxon>
        <taxon>Sedimenticolaceae</taxon>
        <taxon>Candidatus Thiodiazotropha</taxon>
    </lineage>
</organism>
<dbReference type="Pfam" id="PF09955">
    <property type="entry name" value="DUF2189"/>
    <property type="match status" value="1"/>
</dbReference>
<sequence length="259" mass="28043">MSTPTAEMQFTHTATDRLEVNKVESGAALQWLSSGFEDFKRTPALSLLYGLLFASLTAGVFLLVTNVPWYGVAYLTGLVVMGPFMASGLYAASRDMQQGREATIDNSLRLLIKRSTNLALFATLLALVMAAWVRISALLFAVKFSTLTPSIEAYTSLFSSAEGWITMSYFVGIGFLLVTSVFVISAVAIPAILDKDVDFITAMQTSYRAVTHNPGAMASWAVIIVALTAVGVMTAFVGFAVLFPILGYATWHSYRSLVK</sequence>
<dbReference type="EMBL" id="JAEPCM010000095">
    <property type="protein sequence ID" value="MCG7945384.1"/>
    <property type="molecule type" value="Genomic_DNA"/>
</dbReference>
<feature type="transmembrane region" description="Helical" evidence="1">
    <location>
        <begin position="164"/>
        <end position="193"/>
    </location>
</feature>
<reference evidence="2" key="1">
    <citation type="journal article" date="2021" name="Proc. Natl. Acad. Sci. U.S.A.">
        <title>Global biogeography of chemosynthetic symbionts reveals both localized and globally distributed symbiont groups. .</title>
        <authorList>
            <person name="Osvatic J.T."/>
            <person name="Wilkins L.G.E."/>
            <person name="Leibrecht L."/>
            <person name="Leray M."/>
            <person name="Zauner S."/>
            <person name="Polzin J."/>
            <person name="Camacho Y."/>
            <person name="Gros O."/>
            <person name="van Gils J.A."/>
            <person name="Eisen J.A."/>
            <person name="Petersen J.M."/>
            <person name="Yuen B."/>
        </authorList>
    </citation>
    <scope>NUCLEOTIDE SEQUENCE</scope>
    <source>
        <strain evidence="2">MAGclacostrist064TRANS</strain>
    </source>
</reference>
<feature type="transmembrane region" description="Helical" evidence="1">
    <location>
        <begin position="70"/>
        <end position="92"/>
    </location>
</feature>
<name>A0A9E4N3Q5_9GAMM</name>
<proteinExistence type="predicted"/>
<feature type="transmembrane region" description="Helical" evidence="1">
    <location>
        <begin position="44"/>
        <end position="64"/>
    </location>
</feature>
<keyword evidence="1" id="KW-1133">Transmembrane helix</keyword>
<feature type="transmembrane region" description="Helical" evidence="1">
    <location>
        <begin position="118"/>
        <end position="144"/>
    </location>
</feature>
<comment type="caution">
    <text evidence="2">The sequence shown here is derived from an EMBL/GenBank/DDBJ whole genome shotgun (WGS) entry which is preliminary data.</text>
</comment>
<evidence type="ECO:0000313" key="3">
    <source>
        <dbReference type="Proteomes" id="UP000886667"/>
    </source>
</evidence>
<dbReference type="InterPro" id="IPR018692">
    <property type="entry name" value="DUF2189"/>
</dbReference>
<dbReference type="AlphaFoldDB" id="A0A9E4N3Q5"/>
<keyword evidence="1" id="KW-0812">Transmembrane</keyword>
<evidence type="ECO:0000313" key="2">
    <source>
        <dbReference type="EMBL" id="MCG7945384.1"/>
    </source>
</evidence>
<gene>
    <name evidence="2" type="ORF">JAZ07_03455</name>
</gene>